<keyword evidence="6 10" id="KW-0407">Ion channel</keyword>
<feature type="transmembrane region" description="Helical" evidence="10">
    <location>
        <begin position="93"/>
        <end position="117"/>
    </location>
</feature>
<dbReference type="GO" id="GO:0062054">
    <property type="term" value="F:fluoride channel activity"/>
    <property type="evidence" value="ECO:0007669"/>
    <property type="project" value="UniProtKB-UniRule"/>
</dbReference>
<evidence type="ECO:0000313" key="11">
    <source>
        <dbReference type="EMBL" id="KRL07452.1"/>
    </source>
</evidence>
<evidence type="ECO:0000256" key="10">
    <source>
        <dbReference type="HAMAP-Rule" id="MF_00454"/>
    </source>
</evidence>
<dbReference type="GO" id="GO:0005886">
    <property type="term" value="C:plasma membrane"/>
    <property type="evidence" value="ECO:0007669"/>
    <property type="project" value="UniProtKB-SubCell"/>
</dbReference>
<proteinExistence type="inferred from homology"/>
<organism evidence="11 12">
    <name type="scientific">Liquorilactobacillus hordei DSM 19519</name>
    <dbReference type="NCBI Taxonomy" id="1423759"/>
    <lineage>
        <taxon>Bacteria</taxon>
        <taxon>Bacillati</taxon>
        <taxon>Bacillota</taxon>
        <taxon>Bacilli</taxon>
        <taxon>Lactobacillales</taxon>
        <taxon>Lactobacillaceae</taxon>
        <taxon>Liquorilactobacillus</taxon>
    </lineage>
</organism>
<evidence type="ECO:0000256" key="8">
    <source>
        <dbReference type="ARBA" id="ARBA00035585"/>
    </source>
</evidence>
<keyword evidence="10" id="KW-0915">Sodium</keyword>
<comment type="activity regulation">
    <text evidence="10">Na(+) is not transported, but it plays an essential structural role and its presence is essential for fluoride channel function.</text>
</comment>
<dbReference type="GO" id="GO:0140114">
    <property type="term" value="P:cellular detoxification of fluoride"/>
    <property type="evidence" value="ECO:0007669"/>
    <property type="project" value="UniProtKB-UniRule"/>
</dbReference>
<dbReference type="GeneID" id="98310856"/>
<keyword evidence="3 10" id="KW-0812">Transmembrane</keyword>
<dbReference type="GO" id="GO:0046872">
    <property type="term" value="F:metal ion binding"/>
    <property type="evidence" value="ECO:0007669"/>
    <property type="project" value="UniProtKB-KW"/>
</dbReference>
<keyword evidence="12" id="KW-1185">Reference proteome</keyword>
<feature type="binding site" evidence="10">
    <location>
        <position position="68"/>
    </location>
    <ligand>
        <name>Na(+)</name>
        <dbReference type="ChEBI" id="CHEBI:29101"/>
        <note>structural</note>
    </ligand>
</feature>
<evidence type="ECO:0000256" key="1">
    <source>
        <dbReference type="ARBA" id="ARBA00004651"/>
    </source>
</evidence>
<comment type="subcellular location">
    <subcellularLocation>
        <location evidence="1 10">Cell membrane</location>
        <topology evidence="1 10">Multi-pass membrane protein</topology>
    </subcellularLocation>
</comment>
<evidence type="ECO:0000256" key="9">
    <source>
        <dbReference type="ARBA" id="ARBA00049940"/>
    </source>
</evidence>
<comment type="caution">
    <text evidence="11">The sequence shown here is derived from an EMBL/GenBank/DDBJ whole genome shotgun (WGS) entry which is preliminary data.</text>
</comment>
<keyword evidence="10" id="KW-0813">Transport</keyword>
<protein>
    <recommendedName>
        <fullName evidence="10">Fluoride-specific ion channel FluC</fullName>
    </recommendedName>
</protein>
<comment type="function">
    <text evidence="9 10">Fluoride-specific ion channel. Important for reducing fluoride concentration in the cell, thus reducing its toxicity.</text>
</comment>
<dbReference type="RefSeq" id="WP_057869094.1">
    <property type="nucleotide sequence ID" value="NZ_AZDX01000006.1"/>
</dbReference>
<evidence type="ECO:0000256" key="4">
    <source>
        <dbReference type="ARBA" id="ARBA00022989"/>
    </source>
</evidence>
<dbReference type="HAMAP" id="MF_00454">
    <property type="entry name" value="FluC"/>
    <property type="match status" value="1"/>
</dbReference>
<evidence type="ECO:0000256" key="7">
    <source>
        <dbReference type="ARBA" id="ARBA00035120"/>
    </source>
</evidence>
<gene>
    <name evidence="10" type="primary">fluC</name>
    <name evidence="10" type="synonym">crcB</name>
    <name evidence="11" type="ORF">FC92_GL001841</name>
</gene>
<keyword evidence="10" id="KW-0479">Metal-binding</keyword>
<dbReference type="InterPro" id="IPR003691">
    <property type="entry name" value="FluC"/>
</dbReference>
<keyword evidence="4 10" id="KW-1133">Transmembrane helix</keyword>
<comment type="similarity">
    <text evidence="7 10">Belongs to the fluoride channel Fluc/FEX (TC 1.A.43) family.</text>
</comment>
<feature type="binding site" evidence="10">
    <location>
        <position position="71"/>
    </location>
    <ligand>
        <name>Na(+)</name>
        <dbReference type="ChEBI" id="CHEBI:29101"/>
        <note>structural</note>
    </ligand>
</feature>
<keyword evidence="2 10" id="KW-1003">Cell membrane</keyword>
<evidence type="ECO:0000256" key="3">
    <source>
        <dbReference type="ARBA" id="ARBA00022692"/>
    </source>
</evidence>
<evidence type="ECO:0000256" key="6">
    <source>
        <dbReference type="ARBA" id="ARBA00023303"/>
    </source>
</evidence>
<keyword evidence="10" id="KW-0406">Ion transport</keyword>
<feature type="transmembrane region" description="Helical" evidence="10">
    <location>
        <begin position="57"/>
        <end position="73"/>
    </location>
</feature>
<dbReference type="PATRIC" id="fig|1423759.3.peg.1924"/>
<reference evidence="11 12" key="1">
    <citation type="journal article" date="2015" name="Genome Announc.">
        <title>Expanding the biotechnology potential of lactobacilli through comparative genomics of 213 strains and associated genera.</title>
        <authorList>
            <person name="Sun Z."/>
            <person name="Harris H.M."/>
            <person name="McCann A."/>
            <person name="Guo C."/>
            <person name="Argimon S."/>
            <person name="Zhang W."/>
            <person name="Yang X."/>
            <person name="Jeffery I.B."/>
            <person name="Cooney J.C."/>
            <person name="Kagawa T.F."/>
            <person name="Liu W."/>
            <person name="Song Y."/>
            <person name="Salvetti E."/>
            <person name="Wrobel A."/>
            <person name="Rasinkangas P."/>
            <person name="Parkhill J."/>
            <person name="Rea M.C."/>
            <person name="O'Sullivan O."/>
            <person name="Ritari J."/>
            <person name="Douillard F.P."/>
            <person name="Paul Ross R."/>
            <person name="Yang R."/>
            <person name="Briner A.E."/>
            <person name="Felis G.E."/>
            <person name="de Vos W.M."/>
            <person name="Barrangou R."/>
            <person name="Klaenhammer T.R."/>
            <person name="Caufield P.W."/>
            <person name="Cui Y."/>
            <person name="Zhang H."/>
            <person name="O'Toole P.W."/>
        </authorList>
    </citation>
    <scope>NUCLEOTIDE SEQUENCE [LARGE SCALE GENOMIC DNA]</scope>
    <source>
        <strain evidence="11 12">DSM 19519</strain>
    </source>
</reference>
<keyword evidence="5 10" id="KW-0472">Membrane</keyword>
<dbReference type="PANTHER" id="PTHR28259:SF1">
    <property type="entry name" value="FLUORIDE EXPORT PROTEIN 1-RELATED"/>
    <property type="match status" value="1"/>
</dbReference>
<dbReference type="STRING" id="1423759.FC92_GL001841"/>
<evidence type="ECO:0000256" key="5">
    <source>
        <dbReference type="ARBA" id="ARBA00023136"/>
    </source>
</evidence>
<dbReference type="Pfam" id="PF02537">
    <property type="entry name" value="CRCB"/>
    <property type="match status" value="1"/>
</dbReference>
<dbReference type="EMBL" id="AZDX01000006">
    <property type="protein sequence ID" value="KRL07452.1"/>
    <property type="molecule type" value="Genomic_DNA"/>
</dbReference>
<comment type="catalytic activity">
    <reaction evidence="8">
        <text>fluoride(in) = fluoride(out)</text>
        <dbReference type="Rhea" id="RHEA:76159"/>
        <dbReference type="ChEBI" id="CHEBI:17051"/>
    </reaction>
    <physiologicalReaction direction="left-to-right" evidence="8">
        <dbReference type="Rhea" id="RHEA:76160"/>
    </physiologicalReaction>
</comment>
<accession>A0A0R1MHK3</accession>
<dbReference type="PANTHER" id="PTHR28259">
    <property type="entry name" value="FLUORIDE EXPORT PROTEIN 1-RELATED"/>
    <property type="match status" value="1"/>
</dbReference>
<dbReference type="AlphaFoldDB" id="A0A0R1MHK3"/>
<dbReference type="Proteomes" id="UP000051448">
    <property type="component" value="Unassembled WGS sequence"/>
</dbReference>
<feature type="transmembrane region" description="Helical" evidence="10">
    <location>
        <begin position="30"/>
        <end position="50"/>
    </location>
</feature>
<name>A0A0R1MHK3_9LACO</name>
<sequence>MIYFVGLGAALGSILRYLVTTAIKKKSQTIWPTATLLINLSGSFLLGMLYGLATIKVAYLIIGVGILGGFTTFSTMNTEILGLVRSRKCIYAWWYAGTSYLVGIALSFLGVILGNIIK</sequence>
<evidence type="ECO:0000313" key="12">
    <source>
        <dbReference type="Proteomes" id="UP000051448"/>
    </source>
</evidence>
<dbReference type="OrthoDB" id="9815830at2"/>
<evidence type="ECO:0000256" key="2">
    <source>
        <dbReference type="ARBA" id="ARBA00022475"/>
    </source>
</evidence>